<dbReference type="AlphaFoldDB" id="A0ABD2KAI0"/>
<dbReference type="Gene3D" id="3.10.450.10">
    <property type="match status" value="1"/>
</dbReference>
<dbReference type="EMBL" id="JBICBT010000806">
    <property type="protein sequence ID" value="KAL3099769.1"/>
    <property type="molecule type" value="Genomic_DNA"/>
</dbReference>
<feature type="chain" id="PRO_5044752750" description="Cystatin domain-containing protein" evidence="1">
    <location>
        <begin position="20"/>
        <end position="110"/>
    </location>
</feature>
<name>A0ABD2KAI0_9BILA</name>
<dbReference type="Proteomes" id="UP001620626">
    <property type="component" value="Unassembled WGS sequence"/>
</dbReference>
<comment type="caution">
    <text evidence="2">The sequence shown here is derived from an EMBL/GenBank/DDBJ whole genome shotgun (WGS) entry which is preliminary data.</text>
</comment>
<dbReference type="InterPro" id="IPR046350">
    <property type="entry name" value="Cystatin_sf"/>
</dbReference>
<protein>
    <recommendedName>
        <fullName evidence="4">Cystatin domain-containing protein</fullName>
    </recommendedName>
</protein>
<evidence type="ECO:0000313" key="3">
    <source>
        <dbReference type="Proteomes" id="UP001620626"/>
    </source>
</evidence>
<reference evidence="2 3" key="1">
    <citation type="submission" date="2024-10" db="EMBL/GenBank/DDBJ databases">
        <authorList>
            <person name="Kim D."/>
        </authorList>
    </citation>
    <scope>NUCLEOTIDE SEQUENCE [LARGE SCALE GENOMIC DNA]</scope>
    <source>
        <strain evidence="2">BH-2024</strain>
    </source>
</reference>
<sequence length="110" mass="12536">MFEIFVLFNAFLLINLAITNDCVKTGWEVEDDPYKAFVARAVAKANKESNNTYQLVDLEVIETMVESKEEVYRYEVTILAGQTNCAKNPKMDYSNCVEVDPETRQALINS</sequence>
<organism evidence="2 3">
    <name type="scientific">Heterodera trifolii</name>
    <dbReference type="NCBI Taxonomy" id="157864"/>
    <lineage>
        <taxon>Eukaryota</taxon>
        <taxon>Metazoa</taxon>
        <taxon>Ecdysozoa</taxon>
        <taxon>Nematoda</taxon>
        <taxon>Chromadorea</taxon>
        <taxon>Rhabditida</taxon>
        <taxon>Tylenchina</taxon>
        <taxon>Tylenchomorpha</taxon>
        <taxon>Tylenchoidea</taxon>
        <taxon>Heteroderidae</taxon>
        <taxon>Heteroderinae</taxon>
        <taxon>Heterodera</taxon>
    </lineage>
</organism>
<keyword evidence="1" id="KW-0732">Signal</keyword>
<gene>
    <name evidence="2" type="ORF">niasHT_025291</name>
</gene>
<evidence type="ECO:0008006" key="4">
    <source>
        <dbReference type="Google" id="ProtNLM"/>
    </source>
</evidence>
<dbReference type="SUPFAM" id="SSF54403">
    <property type="entry name" value="Cystatin/monellin"/>
    <property type="match status" value="1"/>
</dbReference>
<proteinExistence type="predicted"/>
<evidence type="ECO:0000313" key="2">
    <source>
        <dbReference type="EMBL" id="KAL3099769.1"/>
    </source>
</evidence>
<evidence type="ECO:0000256" key="1">
    <source>
        <dbReference type="SAM" id="SignalP"/>
    </source>
</evidence>
<feature type="signal peptide" evidence="1">
    <location>
        <begin position="1"/>
        <end position="19"/>
    </location>
</feature>
<accession>A0ABD2KAI0</accession>
<keyword evidence="3" id="KW-1185">Reference proteome</keyword>